<dbReference type="AlphaFoldDB" id="A0A1Z5KHS5"/>
<organism evidence="1 2">
    <name type="scientific">Fistulifera solaris</name>
    <name type="common">Oleaginous diatom</name>
    <dbReference type="NCBI Taxonomy" id="1519565"/>
    <lineage>
        <taxon>Eukaryota</taxon>
        <taxon>Sar</taxon>
        <taxon>Stramenopiles</taxon>
        <taxon>Ochrophyta</taxon>
        <taxon>Bacillariophyta</taxon>
        <taxon>Bacillariophyceae</taxon>
        <taxon>Bacillariophycidae</taxon>
        <taxon>Naviculales</taxon>
        <taxon>Naviculaceae</taxon>
        <taxon>Fistulifera</taxon>
    </lineage>
</organism>
<dbReference type="OrthoDB" id="42396at2759"/>
<reference evidence="1 2" key="1">
    <citation type="journal article" date="2015" name="Plant Cell">
        <title>Oil accumulation by the oleaginous diatom Fistulifera solaris as revealed by the genome and transcriptome.</title>
        <authorList>
            <person name="Tanaka T."/>
            <person name="Maeda Y."/>
            <person name="Veluchamy A."/>
            <person name="Tanaka M."/>
            <person name="Abida H."/>
            <person name="Marechal E."/>
            <person name="Bowler C."/>
            <person name="Muto M."/>
            <person name="Sunaga Y."/>
            <person name="Tanaka M."/>
            <person name="Yoshino T."/>
            <person name="Taniguchi T."/>
            <person name="Fukuda Y."/>
            <person name="Nemoto M."/>
            <person name="Matsumoto M."/>
            <person name="Wong P.S."/>
            <person name="Aburatani S."/>
            <person name="Fujibuchi W."/>
        </authorList>
    </citation>
    <scope>NUCLEOTIDE SEQUENCE [LARGE SCALE GENOMIC DNA]</scope>
    <source>
        <strain evidence="1 2">JPCC DA0580</strain>
    </source>
</reference>
<dbReference type="InParanoid" id="A0A1Z5KHS5"/>
<name>A0A1Z5KHS5_FISSO</name>
<evidence type="ECO:0000313" key="2">
    <source>
        <dbReference type="Proteomes" id="UP000198406"/>
    </source>
</evidence>
<comment type="caution">
    <text evidence="1">The sequence shown here is derived from an EMBL/GenBank/DDBJ whole genome shotgun (WGS) entry which is preliminary data.</text>
</comment>
<accession>A0A1Z5KHS5</accession>
<dbReference type="EMBL" id="BDSP01000234">
    <property type="protein sequence ID" value="GAX25870.1"/>
    <property type="molecule type" value="Genomic_DNA"/>
</dbReference>
<dbReference type="Proteomes" id="UP000198406">
    <property type="component" value="Unassembled WGS sequence"/>
</dbReference>
<sequence length="136" mass="16113">MTSFQFATRKVYRDLFHLTRQQPNHQPLLQELREKFRRPLDDNETPEQRLKEAESRLSFLRMKSTKSQQRGTLAGRWVYRNGERLEADAEGTFRDSKGKVVRNWDGKNLDPESVKMHRQQLRRAGFVNNAHAKGLF</sequence>
<keyword evidence="2" id="KW-1185">Reference proteome</keyword>
<proteinExistence type="predicted"/>
<protein>
    <submittedName>
        <fullName evidence="1">Uncharacterized protein</fullName>
    </submittedName>
</protein>
<gene>
    <name evidence="1" type="ORF">FisN_6Hh092</name>
</gene>
<evidence type="ECO:0000313" key="1">
    <source>
        <dbReference type="EMBL" id="GAX25870.1"/>
    </source>
</evidence>